<dbReference type="GO" id="GO:0003824">
    <property type="term" value="F:catalytic activity"/>
    <property type="evidence" value="ECO:0007669"/>
    <property type="project" value="InterPro"/>
</dbReference>
<evidence type="ECO:0000256" key="1">
    <source>
        <dbReference type="ARBA" id="ARBA00001933"/>
    </source>
</evidence>
<dbReference type="PANTHER" id="PTHR42743:SF11">
    <property type="entry name" value="AMINODEOXYCHORISMATE LYASE"/>
    <property type="match status" value="1"/>
</dbReference>
<dbReference type="InterPro" id="IPR043131">
    <property type="entry name" value="BCAT-like_N"/>
</dbReference>
<keyword evidence="3" id="KW-0663">Pyridoxal phosphate</keyword>
<dbReference type="InterPro" id="IPR043132">
    <property type="entry name" value="BCAT-like_C"/>
</dbReference>
<dbReference type="InterPro" id="IPR050571">
    <property type="entry name" value="Class-IV_PLP-Dep_Aminotrnsfr"/>
</dbReference>
<evidence type="ECO:0000256" key="3">
    <source>
        <dbReference type="ARBA" id="ARBA00022898"/>
    </source>
</evidence>
<proteinExistence type="inferred from homology"/>
<dbReference type="EMBL" id="UINC01007516">
    <property type="protein sequence ID" value="SVA33755.1"/>
    <property type="molecule type" value="Genomic_DNA"/>
</dbReference>
<comment type="similarity">
    <text evidence="2">Belongs to the class-IV pyridoxal-phosphate-dependent aminotransferase family.</text>
</comment>
<sequence>MIMDKEPLVYLNGEMMPASKAHIAIYDASVVLGATVTDLERTFRHSIFKLEEHIERFYRSCKYARLKPPVQLEHTKQIIEELVEYNTQWLDQDQELACIQFISPGEFKIYAGAAGAPGGGLEPTYCIHTFPLPFSVWKHYFLEGVHVITPSTRHIPPQCVDPKIKCRSRMHWWLADQETHLVDPKAVALCLDLEGNVTETGGSNFLILRDGEIWTPTTRNILHGISMHYVKELAEKSGFEFRERDFQVYDVINAEEAFLASTPYCLAPVTQINGIPIGKGKPGPVFEKLITLWSDKVGLDVKEQILNSTL</sequence>
<dbReference type="AlphaFoldDB" id="A0A381V060"/>
<evidence type="ECO:0000256" key="2">
    <source>
        <dbReference type="ARBA" id="ARBA00009320"/>
    </source>
</evidence>
<accession>A0A381V060</accession>
<evidence type="ECO:0008006" key="5">
    <source>
        <dbReference type="Google" id="ProtNLM"/>
    </source>
</evidence>
<dbReference type="GO" id="GO:0046394">
    <property type="term" value="P:carboxylic acid biosynthetic process"/>
    <property type="evidence" value="ECO:0007669"/>
    <property type="project" value="UniProtKB-ARBA"/>
</dbReference>
<dbReference type="InterPro" id="IPR001544">
    <property type="entry name" value="Aminotrans_IV"/>
</dbReference>
<dbReference type="Gene3D" id="3.30.470.10">
    <property type="match status" value="1"/>
</dbReference>
<reference evidence="4" key="1">
    <citation type="submission" date="2018-05" db="EMBL/GenBank/DDBJ databases">
        <authorList>
            <person name="Lanie J.A."/>
            <person name="Ng W.-L."/>
            <person name="Kazmierczak K.M."/>
            <person name="Andrzejewski T.M."/>
            <person name="Davidsen T.M."/>
            <person name="Wayne K.J."/>
            <person name="Tettelin H."/>
            <person name="Glass J.I."/>
            <person name="Rusch D."/>
            <person name="Podicherti R."/>
            <person name="Tsui H.-C.T."/>
            <person name="Winkler M.E."/>
        </authorList>
    </citation>
    <scope>NUCLEOTIDE SEQUENCE</scope>
</reference>
<dbReference type="PANTHER" id="PTHR42743">
    <property type="entry name" value="AMINO-ACID AMINOTRANSFERASE"/>
    <property type="match status" value="1"/>
</dbReference>
<organism evidence="4">
    <name type="scientific">marine metagenome</name>
    <dbReference type="NCBI Taxonomy" id="408172"/>
    <lineage>
        <taxon>unclassified sequences</taxon>
        <taxon>metagenomes</taxon>
        <taxon>ecological metagenomes</taxon>
    </lineage>
</organism>
<dbReference type="GO" id="GO:0008652">
    <property type="term" value="P:amino acid biosynthetic process"/>
    <property type="evidence" value="ECO:0007669"/>
    <property type="project" value="UniProtKB-ARBA"/>
</dbReference>
<name>A0A381V060_9ZZZZ</name>
<dbReference type="Gene3D" id="3.20.10.10">
    <property type="entry name" value="D-amino Acid Aminotransferase, subunit A, domain 2"/>
    <property type="match status" value="1"/>
</dbReference>
<dbReference type="InterPro" id="IPR036038">
    <property type="entry name" value="Aminotransferase-like"/>
</dbReference>
<evidence type="ECO:0000313" key="4">
    <source>
        <dbReference type="EMBL" id="SVA33755.1"/>
    </source>
</evidence>
<gene>
    <name evidence="4" type="ORF">METZ01_LOCUS86609</name>
</gene>
<dbReference type="FunFam" id="3.20.10.10:FF:000002">
    <property type="entry name" value="D-alanine aminotransferase"/>
    <property type="match status" value="1"/>
</dbReference>
<protein>
    <recommendedName>
        <fullName evidence="5">Branched-chain-amino-acid transaminase</fullName>
    </recommendedName>
</protein>
<dbReference type="Pfam" id="PF01063">
    <property type="entry name" value="Aminotran_4"/>
    <property type="match status" value="1"/>
</dbReference>
<comment type="cofactor">
    <cofactor evidence="1">
        <name>pyridoxal 5'-phosphate</name>
        <dbReference type="ChEBI" id="CHEBI:597326"/>
    </cofactor>
</comment>
<dbReference type="SUPFAM" id="SSF56752">
    <property type="entry name" value="D-aminoacid aminotransferase-like PLP-dependent enzymes"/>
    <property type="match status" value="1"/>
</dbReference>